<dbReference type="GO" id="GO:0016620">
    <property type="term" value="F:oxidoreductase activity, acting on the aldehyde or oxo group of donors, NAD or NADP as acceptor"/>
    <property type="evidence" value="ECO:0007669"/>
    <property type="project" value="InterPro"/>
</dbReference>
<accession>A0A3N6YGM2</accession>
<dbReference type="EMBL" id="RQJX01000004">
    <property type="protein sequence ID" value="RQN08924.1"/>
    <property type="molecule type" value="Genomic_DNA"/>
</dbReference>
<dbReference type="AlphaFoldDB" id="A0A3N6YGM2"/>
<comment type="caution">
    <text evidence="6">The sequence shown here is derived from an EMBL/GenBank/DDBJ whole genome shotgun (WGS) entry which is preliminary data.</text>
</comment>
<reference evidence="6 7" key="1">
    <citation type="submission" date="2018-11" db="EMBL/GenBank/DDBJ databases">
        <authorList>
            <person name="Li F."/>
        </authorList>
    </citation>
    <scope>NUCLEOTIDE SEQUENCE [LARGE SCALE GENOMIC DNA]</scope>
    <source>
        <strain evidence="6 7">YS17T</strain>
    </source>
</reference>
<keyword evidence="2 4" id="KW-0560">Oxidoreductase</keyword>
<organism evidence="6 7">
    <name type="scientific">Aeromicrobium camelliae</name>
    <dbReference type="NCBI Taxonomy" id="1538144"/>
    <lineage>
        <taxon>Bacteria</taxon>
        <taxon>Bacillati</taxon>
        <taxon>Actinomycetota</taxon>
        <taxon>Actinomycetes</taxon>
        <taxon>Propionibacteriales</taxon>
        <taxon>Nocardioidaceae</taxon>
        <taxon>Aeromicrobium</taxon>
    </lineage>
</organism>
<dbReference type="InterPro" id="IPR016161">
    <property type="entry name" value="Ald_DH/histidinol_DH"/>
</dbReference>
<evidence type="ECO:0000259" key="5">
    <source>
        <dbReference type="Pfam" id="PF00171"/>
    </source>
</evidence>
<evidence type="ECO:0000256" key="2">
    <source>
        <dbReference type="ARBA" id="ARBA00023002"/>
    </source>
</evidence>
<dbReference type="PANTHER" id="PTHR42804:SF1">
    <property type="entry name" value="ALDEHYDE DEHYDROGENASE-RELATED"/>
    <property type="match status" value="1"/>
</dbReference>
<dbReference type="Pfam" id="PF00171">
    <property type="entry name" value="Aldedh"/>
    <property type="match status" value="1"/>
</dbReference>
<dbReference type="FunFam" id="3.40.605.10:FF:000026">
    <property type="entry name" value="Aldehyde dehydrogenase, putative"/>
    <property type="match status" value="1"/>
</dbReference>
<dbReference type="InterPro" id="IPR029510">
    <property type="entry name" value="Ald_DH_CS_GLU"/>
</dbReference>
<dbReference type="FunFam" id="3.40.605.10:FF:000007">
    <property type="entry name" value="NAD/NADP-dependent betaine aldehyde dehydrogenase"/>
    <property type="match status" value="1"/>
</dbReference>
<protein>
    <submittedName>
        <fullName evidence="6">Aldehyde dehydrogenase</fullName>
    </submittedName>
</protein>
<dbReference type="PANTHER" id="PTHR42804">
    <property type="entry name" value="ALDEHYDE DEHYDROGENASE"/>
    <property type="match status" value="1"/>
</dbReference>
<dbReference type="OrthoDB" id="6882680at2"/>
<dbReference type="InterPro" id="IPR016162">
    <property type="entry name" value="Ald_DH_N"/>
</dbReference>
<evidence type="ECO:0000313" key="7">
    <source>
        <dbReference type="Proteomes" id="UP000275225"/>
    </source>
</evidence>
<dbReference type="InterPro" id="IPR016163">
    <property type="entry name" value="Ald_DH_C"/>
</dbReference>
<sequence length="490" mass="51942">MTSVTVAEDLAERRQLFIGGHWQDSSGGEIVEVRNPADQSVVGHAALGSSADLEQAVDAAREAFDDGRWRDLPGAERAAVMRRAADLLEERAEEIAVVLTAELGCPLWFSQQAHVPNPIRHTRYYAGLAENYDLDDVITDDSGLRSLVTQEPVGVVGAITPWNGPLSSPSLKITPAIAAGCSVVLKPPSQTPLTAYAFADAFREAGLPEGVLSIVPAGRVAARSLIEHPEVDKLAFTGSTAAGRAMMHAAAERIARVTLELGGKSAAVVLPDADAGQVVNAVLPMALMVNGQLCIAQTRILVPRQREQEFVDAFADALASWTVGDPMDAATKIGPLVSRDQHEKVTGYVDLARSEGARVIGSSLTLPPELSDGWFVPPTLLAGVDNSMRAVREEIFGPVVAVVPYDSVDEAVAIANDSPYGLSGSVWGADEDEAIAVARRVRTGMLSINGYPQAYGAPFGGYKQSGIGREMGEYGYRSYLETKSIAIGRG</sequence>
<dbReference type="InterPro" id="IPR015590">
    <property type="entry name" value="Aldehyde_DH_dom"/>
</dbReference>
<evidence type="ECO:0000256" key="3">
    <source>
        <dbReference type="PROSITE-ProRule" id="PRU10007"/>
    </source>
</evidence>
<dbReference type="PROSITE" id="PS00687">
    <property type="entry name" value="ALDEHYDE_DEHYDR_GLU"/>
    <property type="match status" value="1"/>
</dbReference>
<proteinExistence type="inferred from homology"/>
<keyword evidence="7" id="KW-1185">Reference proteome</keyword>
<evidence type="ECO:0000256" key="1">
    <source>
        <dbReference type="ARBA" id="ARBA00009986"/>
    </source>
</evidence>
<dbReference type="Proteomes" id="UP000275225">
    <property type="component" value="Unassembled WGS sequence"/>
</dbReference>
<evidence type="ECO:0000256" key="4">
    <source>
        <dbReference type="RuleBase" id="RU003345"/>
    </source>
</evidence>
<comment type="similarity">
    <text evidence="1 4">Belongs to the aldehyde dehydrogenase family.</text>
</comment>
<dbReference type="Gene3D" id="3.40.605.10">
    <property type="entry name" value="Aldehyde Dehydrogenase, Chain A, domain 1"/>
    <property type="match status" value="1"/>
</dbReference>
<gene>
    <name evidence="6" type="ORF">EHW97_04265</name>
</gene>
<feature type="domain" description="Aldehyde dehydrogenase" evidence="5">
    <location>
        <begin position="22"/>
        <end position="485"/>
    </location>
</feature>
<dbReference type="RefSeq" id="WP_124235932.1">
    <property type="nucleotide sequence ID" value="NZ_JBHUFI010000001.1"/>
</dbReference>
<feature type="active site" evidence="3">
    <location>
        <position position="260"/>
    </location>
</feature>
<dbReference type="SUPFAM" id="SSF53720">
    <property type="entry name" value="ALDH-like"/>
    <property type="match status" value="1"/>
</dbReference>
<dbReference type="Gene3D" id="3.40.309.10">
    <property type="entry name" value="Aldehyde Dehydrogenase, Chain A, domain 2"/>
    <property type="match status" value="1"/>
</dbReference>
<evidence type="ECO:0000313" key="6">
    <source>
        <dbReference type="EMBL" id="RQN08924.1"/>
    </source>
</evidence>
<name>A0A3N6YGM2_9ACTN</name>
<dbReference type="CDD" id="cd07139">
    <property type="entry name" value="ALDH_AldA-Rv0768"/>
    <property type="match status" value="1"/>
</dbReference>